<evidence type="ECO:0000259" key="8">
    <source>
        <dbReference type="Pfam" id="PF01694"/>
    </source>
</evidence>
<keyword evidence="6 7" id="KW-0472">Membrane</keyword>
<dbReference type="RefSeq" id="WP_194110537.1">
    <property type="nucleotide sequence ID" value="NZ_JADFFL010000002.1"/>
</dbReference>
<keyword evidence="10" id="KW-1185">Reference proteome</keyword>
<evidence type="ECO:0000313" key="9">
    <source>
        <dbReference type="EMBL" id="MBE9661342.1"/>
    </source>
</evidence>
<dbReference type="GO" id="GO:0006508">
    <property type="term" value="P:proteolysis"/>
    <property type="evidence" value="ECO:0007669"/>
    <property type="project" value="UniProtKB-KW"/>
</dbReference>
<evidence type="ECO:0000256" key="5">
    <source>
        <dbReference type="ARBA" id="ARBA00022989"/>
    </source>
</evidence>
<evidence type="ECO:0000256" key="2">
    <source>
        <dbReference type="ARBA" id="ARBA00009045"/>
    </source>
</evidence>
<feature type="transmembrane region" description="Helical" evidence="7">
    <location>
        <begin position="175"/>
        <end position="195"/>
    </location>
</feature>
<evidence type="ECO:0000256" key="3">
    <source>
        <dbReference type="ARBA" id="ARBA00022692"/>
    </source>
</evidence>
<dbReference type="AlphaFoldDB" id="A0A929PWM7"/>
<name>A0A929PWM7_9SPHI</name>
<dbReference type="InterPro" id="IPR022764">
    <property type="entry name" value="Peptidase_S54_rhomboid_dom"/>
</dbReference>
<reference evidence="9" key="1">
    <citation type="submission" date="2020-10" db="EMBL/GenBank/DDBJ databases">
        <title>Mucilaginibacter mali sp. nov., isolated from rhizosphere soil of apple orchard.</title>
        <authorList>
            <person name="Lee J.-S."/>
            <person name="Kim H.S."/>
            <person name="Kim J.-S."/>
        </authorList>
    </citation>
    <scope>NUCLEOTIDE SEQUENCE</scope>
    <source>
        <strain evidence="9">KCTC 22746</strain>
    </source>
</reference>
<dbReference type="GO" id="GO:0004252">
    <property type="term" value="F:serine-type endopeptidase activity"/>
    <property type="evidence" value="ECO:0007669"/>
    <property type="project" value="InterPro"/>
</dbReference>
<proteinExistence type="inferred from homology"/>
<dbReference type="InterPro" id="IPR035952">
    <property type="entry name" value="Rhomboid-like_sf"/>
</dbReference>
<feature type="transmembrane region" description="Helical" evidence="7">
    <location>
        <begin position="81"/>
        <end position="99"/>
    </location>
</feature>
<dbReference type="Proteomes" id="UP000622475">
    <property type="component" value="Unassembled WGS sequence"/>
</dbReference>
<keyword evidence="3 7" id="KW-0812">Transmembrane</keyword>
<dbReference type="InterPro" id="IPR050925">
    <property type="entry name" value="Rhomboid_protease_S54"/>
</dbReference>
<organism evidence="9 10">
    <name type="scientific">Mucilaginibacter myungsuensis</name>
    <dbReference type="NCBI Taxonomy" id="649104"/>
    <lineage>
        <taxon>Bacteria</taxon>
        <taxon>Pseudomonadati</taxon>
        <taxon>Bacteroidota</taxon>
        <taxon>Sphingobacteriia</taxon>
        <taxon>Sphingobacteriales</taxon>
        <taxon>Sphingobacteriaceae</taxon>
        <taxon>Mucilaginibacter</taxon>
    </lineage>
</organism>
<feature type="domain" description="Peptidase S54 rhomboid" evidence="8">
    <location>
        <begin position="47"/>
        <end position="190"/>
    </location>
</feature>
<keyword evidence="5 7" id="KW-1133">Transmembrane helix</keyword>
<comment type="caution">
    <text evidence="9">The sequence shown here is derived from an EMBL/GenBank/DDBJ whole genome shotgun (WGS) entry which is preliminary data.</text>
</comment>
<comment type="subcellular location">
    <subcellularLocation>
        <location evidence="1">Membrane</location>
        <topology evidence="1">Multi-pass membrane protein</topology>
    </subcellularLocation>
</comment>
<evidence type="ECO:0000256" key="1">
    <source>
        <dbReference type="ARBA" id="ARBA00004141"/>
    </source>
</evidence>
<evidence type="ECO:0000313" key="10">
    <source>
        <dbReference type="Proteomes" id="UP000622475"/>
    </source>
</evidence>
<keyword evidence="9" id="KW-0645">Protease</keyword>
<sequence length="204" mass="23354">MIEMYLTAAPVACFIFVVTLGLSLLAFSNESVYGRFLLHPYSVSRNERVYTLISSGFIHRDWGHLFFNMWSYFIFAFKLEVYLGHWQFGFLYMVSMILSDLPTVFKEKDNYGYHSLGASGAISAVVFSFILFEPTSKLGIFPFPFGISSWIFGILYLAYCWYASKNARDSINHDAHFFGAIAGVILTIVLNHNVIPHFVRELTM</sequence>
<dbReference type="Gene3D" id="1.20.1540.10">
    <property type="entry name" value="Rhomboid-like"/>
    <property type="match status" value="1"/>
</dbReference>
<dbReference type="GO" id="GO:0016020">
    <property type="term" value="C:membrane"/>
    <property type="evidence" value="ECO:0007669"/>
    <property type="project" value="UniProtKB-SubCell"/>
</dbReference>
<accession>A0A929PWM7</accession>
<keyword evidence="4" id="KW-0378">Hydrolase</keyword>
<feature type="transmembrane region" description="Helical" evidence="7">
    <location>
        <begin position="138"/>
        <end position="163"/>
    </location>
</feature>
<feature type="transmembrane region" description="Helical" evidence="7">
    <location>
        <begin position="6"/>
        <end position="28"/>
    </location>
</feature>
<feature type="transmembrane region" description="Helical" evidence="7">
    <location>
        <begin position="111"/>
        <end position="132"/>
    </location>
</feature>
<dbReference type="SUPFAM" id="SSF144091">
    <property type="entry name" value="Rhomboid-like"/>
    <property type="match status" value="1"/>
</dbReference>
<comment type="similarity">
    <text evidence="2">Belongs to the peptidase S54 family.</text>
</comment>
<protein>
    <submittedName>
        <fullName evidence="9">Rhomboid family intramembrane serine protease</fullName>
    </submittedName>
</protein>
<dbReference type="PANTHER" id="PTHR43731:SF14">
    <property type="entry name" value="PRESENILIN-ASSOCIATED RHOMBOID-LIKE PROTEIN, MITOCHONDRIAL"/>
    <property type="match status" value="1"/>
</dbReference>
<gene>
    <name evidence="9" type="ORF">IRJ16_05560</name>
</gene>
<dbReference type="EMBL" id="JADFFL010000002">
    <property type="protein sequence ID" value="MBE9661342.1"/>
    <property type="molecule type" value="Genomic_DNA"/>
</dbReference>
<dbReference type="PANTHER" id="PTHR43731">
    <property type="entry name" value="RHOMBOID PROTEASE"/>
    <property type="match status" value="1"/>
</dbReference>
<evidence type="ECO:0000256" key="4">
    <source>
        <dbReference type="ARBA" id="ARBA00022801"/>
    </source>
</evidence>
<evidence type="ECO:0000256" key="7">
    <source>
        <dbReference type="SAM" id="Phobius"/>
    </source>
</evidence>
<dbReference type="Pfam" id="PF01694">
    <property type="entry name" value="Rhomboid"/>
    <property type="match status" value="1"/>
</dbReference>
<evidence type="ECO:0000256" key="6">
    <source>
        <dbReference type="ARBA" id="ARBA00023136"/>
    </source>
</evidence>